<evidence type="ECO:0000256" key="1">
    <source>
        <dbReference type="SAM" id="MobiDB-lite"/>
    </source>
</evidence>
<feature type="region of interest" description="Disordered" evidence="1">
    <location>
        <begin position="241"/>
        <end position="262"/>
    </location>
</feature>
<feature type="compositionally biased region" description="Pro residues" evidence="1">
    <location>
        <begin position="1196"/>
        <end position="1228"/>
    </location>
</feature>
<proteinExistence type="predicted"/>
<feature type="compositionally biased region" description="Basic and acidic residues" evidence="1">
    <location>
        <begin position="1146"/>
        <end position="1159"/>
    </location>
</feature>
<dbReference type="Proteomes" id="UP001156905">
    <property type="component" value="Unassembled WGS sequence"/>
</dbReference>
<dbReference type="InterPro" id="IPR017023">
    <property type="entry name" value="UCP034039"/>
</dbReference>
<protein>
    <submittedName>
        <fullName evidence="3">Membrane protein</fullName>
    </submittedName>
</protein>
<evidence type="ECO:0000313" key="4">
    <source>
        <dbReference type="Proteomes" id="UP001156905"/>
    </source>
</evidence>
<name>A0ABQ6B210_9BRAD</name>
<comment type="caution">
    <text evidence="3">The sequence shown here is derived from an EMBL/GenBank/DDBJ whole genome shotgun (WGS) entry which is preliminary data.</text>
</comment>
<dbReference type="Pfam" id="PF05170">
    <property type="entry name" value="AsmA"/>
    <property type="match status" value="1"/>
</dbReference>
<dbReference type="PANTHER" id="PTHR30441:SF4">
    <property type="entry name" value="PROTEIN ASMA"/>
    <property type="match status" value="1"/>
</dbReference>
<evidence type="ECO:0000259" key="2">
    <source>
        <dbReference type="Pfam" id="PF05170"/>
    </source>
</evidence>
<accession>A0ABQ6B210</accession>
<reference evidence="4" key="1">
    <citation type="journal article" date="2019" name="Int. J. Syst. Evol. Microbiol.">
        <title>The Global Catalogue of Microorganisms (GCM) 10K type strain sequencing project: providing services to taxonomists for standard genome sequencing and annotation.</title>
        <authorList>
            <consortium name="The Broad Institute Genomics Platform"/>
            <consortium name="The Broad Institute Genome Sequencing Center for Infectious Disease"/>
            <person name="Wu L."/>
            <person name="Ma J."/>
        </authorList>
    </citation>
    <scope>NUCLEOTIDE SEQUENCE [LARGE SCALE GENOMIC DNA]</scope>
    <source>
        <strain evidence="4">NBRC 102520</strain>
    </source>
</reference>
<dbReference type="PANTHER" id="PTHR30441">
    <property type="entry name" value="DUF748 DOMAIN-CONTAINING PROTEIN"/>
    <property type="match status" value="1"/>
</dbReference>
<feature type="region of interest" description="Disordered" evidence="1">
    <location>
        <begin position="1130"/>
        <end position="1228"/>
    </location>
</feature>
<gene>
    <name evidence="3" type="ORF">GCM10007857_29240</name>
</gene>
<dbReference type="InterPro" id="IPR007844">
    <property type="entry name" value="AsmA"/>
</dbReference>
<feature type="domain" description="AsmA" evidence="2">
    <location>
        <begin position="10"/>
        <end position="126"/>
    </location>
</feature>
<dbReference type="PIRSF" id="PIRSF034039">
    <property type="entry name" value="UCP034039"/>
    <property type="match status" value="1"/>
</dbReference>
<feature type="compositionally biased region" description="Low complexity" evidence="1">
    <location>
        <begin position="1171"/>
        <end position="1188"/>
    </location>
</feature>
<keyword evidence="4" id="KW-1185">Reference proteome</keyword>
<organism evidence="3 4">
    <name type="scientific">Bradyrhizobium iriomotense</name>
    <dbReference type="NCBI Taxonomy" id="441950"/>
    <lineage>
        <taxon>Bacteria</taxon>
        <taxon>Pseudomonadati</taxon>
        <taxon>Pseudomonadota</taxon>
        <taxon>Alphaproteobacteria</taxon>
        <taxon>Hyphomicrobiales</taxon>
        <taxon>Nitrobacteraceae</taxon>
        <taxon>Bradyrhizobium</taxon>
    </lineage>
</organism>
<evidence type="ECO:0000313" key="3">
    <source>
        <dbReference type="EMBL" id="GLR86213.1"/>
    </source>
</evidence>
<dbReference type="InterPro" id="IPR052894">
    <property type="entry name" value="AsmA-related"/>
</dbReference>
<sequence length="1228" mass="128080">MQTTLLGLAIAFIIALLAALIGPYFIDWNQFRPQFEAEATRIIGVPVRVAGQLDARLLPAPTLRLRSVTFGGNNDLGKLRADKLDVEFSLSSLMRGEWRATELTVNGMAADLGLDARGRVDLPSTASGSFNLASLAIERLNLTGRIALHDAASRTTLELSDIAFAGDVRSLAGSVRGDGNVTVSGTRYPFRVSSGPSPDGTATRLHINIDPGERAILADLEGVLAFDGRLPKFDGALTLAVPPPPKETSKDRPAAPAPTPWKLTTKLKADPSLAKFDQIEASFGPEDTALKVAGVGDLKFGAAPLLRANLSARQLDADKLAAKDNTEPLRILPALRAGLAAIPQAPVPAQISFSSEQIMLGGRPLQNIAAELQTDGRSWTFQRLDLRAPGMTEVSLNGAAPGSDSFSGRLSVESSDPDTLVAWLQGRSEINRRSTKPLRLSGDVTVAANHLAIEKLKAEIEGGAVEGHITFAQTAANKGSRFDAELKADRLDLDAAANFVRGLAGPQGEWPDEAKLSLDVGRATSAGQELRPFAAKFGYSPTTLSLEQLQFGQASGVTTQANGSFDRAHATGKLSLTSAALSLSQLTALINPIAPALGARFDRLEARPGPTRLKLDLSLDKNAEHADRTNARAALDLDAPQLKGTATLSAQVLAAAINGLDLDKLRNSDFTLESKLSAPQAGSLLALFGLDRVVAAGEGASQAESKVSGAWGRPLQLNAKIAGGGLDADAQGSFELSSPDPKASVNLRVRNANLAPLLGIGAGEKPVQTVNLSSRLTLSGNRLTFDDLDSTAAGSHLRGRLAMTLDPEKSIDGEVGLDTLDLVPALGVAIGTAGRDAEQPLTAGLLGGWRGRIVFQALRGGLPGGVEIRPFSGIIRNDGQSLALDSLKGGIGGGEMTASIDARDSANGLSLNARIQLANVDATVLRYRNLAVPKGRASVQMTLSAQGRSIAALTGALAGNGTVTLEQAELTGLDPRAFELAIRASDGGQVADDTRLRQLVEPALSAGPLAIGSAQIPFTIRDGRLRVGATTLEAKNARAIVSGGYDIPADQADIRASLTPIMTGLSGAPPEIQLFAAGPPDKLNLSVDLTPLSSWLAVRTIDRETRRLDAIERGEPPPATAALPRLVSPDAAPELPAPVDVPMPGRDPRRAQPKAKVEPKVAPTPRPPLAAPASPSPSVSNPSISGPPIASQQVAPLPPPIEVRPAPGPPPARPKPKPPLVLVPQSNP</sequence>
<dbReference type="RefSeq" id="WP_284266361.1">
    <property type="nucleotide sequence ID" value="NZ_BSOW01000009.1"/>
</dbReference>
<dbReference type="EMBL" id="BSOW01000009">
    <property type="protein sequence ID" value="GLR86213.1"/>
    <property type="molecule type" value="Genomic_DNA"/>
</dbReference>